<dbReference type="Gene3D" id="2.60.40.2470">
    <property type="entry name" value="SoxY domain"/>
    <property type="match status" value="1"/>
</dbReference>
<dbReference type="PROSITE" id="PS51318">
    <property type="entry name" value="TAT"/>
    <property type="match status" value="1"/>
</dbReference>
<dbReference type="OrthoDB" id="8909320at2"/>
<reference evidence="2 3" key="1">
    <citation type="submission" date="2018-09" db="EMBL/GenBank/DDBJ databases">
        <authorList>
            <person name="Zhu H."/>
        </authorList>
    </citation>
    <scope>NUCLEOTIDE SEQUENCE [LARGE SCALE GENOMIC DNA]</scope>
    <source>
        <strain evidence="2 3">K1S02-61</strain>
    </source>
</reference>
<dbReference type="EMBL" id="QYUP01000110">
    <property type="protein sequence ID" value="RJG16096.1"/>
    <property type="molecule type" value="Genomic_DNA"/>
</dbReference>
<evidence type="ECO:0000313" key="3">
    <source>
        <dbReference type="Proteomes" id="UP000284006"/>
    </source>
</evidence>
<evidence type="ECO:0000313" key="2">
    <source>
        <dbReference type="EMBL" id="RJG16096.1"/>
    </source>
</evidence>
<comment type="caution">
    <text evidence="2">The sequence shown here is derived from an EMBL/GenBank/DDBJ whole genome shotgun (WGS) entry which is preliminary data.</text>
</comment>
<dbReference type="RefSeq" id="WP_119810883.1">
    <property type="nucleotide sequence ID" value="NZ_QYUP01000110.1"/>
</dbReference>
<dbReference type="InterPro" id="IPR030997">
    <property type="entry name" value="SoxY_para_1"/>
</dbReference>
<dbReference type="Pfam" id="PF13501">
    <property type="entry name" value="SoxY"/>
    <property type="match status" value="1"/>
</dbReference>
<feature type="domain" description="Ig-like SoxY" evidence="1">
    <location>
        <begin position="40"/>
        <end position="149"/>
    </location>
</feature>
<sequence length="154" mass="15711">MSDALDNTRRRLLSAGVGMLAIAVVGPVMATPEEMASAIAAFTGGAAPTAGKVTLDIAQLVDNGNAVPMTVSVDSPMTAADHVTAIAVFNERNPQTDVVKFTLGPRSGKAVVSTRIRLATSQKLVAVARLSDGSFWSGSADVIVTLAACIEGEA</sequence>
<dbReference type="Proteomes" id="UP000284006">
    <property type="component" value="Unassembled WGS sequence"/>
</dbReference>
<dbReference type="InterPro" id="IPR006311">
    <property type="entry name" value="TAT_signal"/>
</dbReference>
<keyword evidence="3" id="KW-1185">Reference proteome</keyword>
<accession>A0A418XTW6</accession>
<dbReference type="InterPro" id="IPR016568">
    <property type="entry name" value="Sulphur_oxidation_SoxY"/>
</dbReference>
<protein>
    <submittedName>
        <fullName evidence="2">SoxY-related AACIE arm protein</fullName>
    </submittedName>
</protein>
<dbReference type="PIRSF" id="PIRSF010312">
    <property type="entry name" value="Sulphur_oxidation_SoxY"/>
    <property type="match status" value="1"/>
</dbReference>
<dbReference type="NCBIfam" id="TIGR04487">
    <property type="entry name" value="SoxY_para_1"/>
    <property type="match status" value="1"/>
</dbReference>
<dbReference type="InterPro" id="IPR032711">
    <property type="entry name" value="SoxY"/>
</dbReference>
<name>A0A418XTW6_9BURK</name>
<gene>
    <name evidence="2" type="ORF">D3872_11405</name>
</gene>
<dbReference type="InterPro" id="IPR038162">
    <property type="entry name" value="SoxY_sf"/>
</dbReference>
<dbReference type="AlphaFoldDB" id="A0A418XTW6"/>
<evidence type="ECO:0000259" key="1">
    <source>
        <dbReference type="Pfam" id="PF13501"/>
    </source>
</evidence>
<proteinExistence type="predicted"/>
<organism evidence="2 3">
    <name type="scientific">Massilia cavernae</name>
    <dbReference type="NCBI Taxonomy" id="2320864"/>
    <lineage>
        <taxon>Bacteria</taxon>
        <taxon>Pseudomonadati</taxon>
        <taxon>Pseudomonadota</taxon>
        <taxon>Betaproteobacteria</taxon>
        <taxon>Burkholderiales</taxon>
        <taxon>Oxalobacteraceae</taxon>
        <taxon>Telluria group</taxon>
        <taxon>Massilia</taxon>
    </lineage>
</organism>